<evidence type="ECO:0000256" key="2">
    <source>
        <dbReference type="ARBA" id="ARBA00012135"/>
    </source>
</evidence>
<keyword evidence="4" id="KW-0418">Kinase</keyword>
<dbReference type="InterPro" id="IPR004399">
    <property type="entry name" value="HMP/HMP-P_kinase_dom"/>
</dbReference>
<keyword evidence="5" id="KW-1185">Reference proteome</keyword>
<proteinExistence type="predicted"/>
<dbReference type="InterPro" id="IPR013749">
    <property type="entry name" value="PM/HMP-P_kinase-1"/>
</dbReference>
<dbReference type="GO" id="GO:0008972">
    <property type="term" value="F:phosphomethylpyrimidine kinase activity"/>
    <property type="evidence" value="ECO:0007669"/>
    <property type="project" value="InterPro"/>
</dbReference>
<dbReference type="EMBL" id="REFH01000007">
    <property type="protein sequence ID" value="RMA77791.1"/>
    <property type="molecule type" value="Genomic_DNA"/>
</dbReference>
<dbReference type="Proteomes" id="UP000280368">
    <property type="component" value="Unassembled WGS sequence"/>
</dbReference>
<dbReference type="PANTHER" id="PTHR20858">
    <property type="entry name" value="PHOSPHOMETHYLPYRIMIDINE KINASE"/>
    <property type="match status" value="1"/>
</dbReference>
<gene>
    <name evidence="4" type="ORF">BC961_0139</name>
</gene>
<dbReference type="SUPFAM" id="SSF53613">
    <property type="entry name" value="Ribokinase-like"/>
    <property type="match status" value="1"/>
</dbReference>
<accession>A0A3L9ZY28</accession>
<sequence length="252" mass="28064">MPTNRPFVLTIAGFDPSAGAGILADIKTFEQHHVYGLAISTANTMQTATSFKDIQWTDLYFVLQSIEMLFNSYAIKAVKIGIVPSLEYLKAIVFLLKELSPNLKIVWDTVLKSTTTFEFLKIEDETELLSLLDKIEIITPNYDEILKLGKPNEPHTSINERLAKNCAILLKGGHNPNEIGIDYLTTKEVTFKLPPKTNKIHSKHGSGCVLSAAIVANLALKQNLFDACVNAKNYTEKFLLSNTSKLGYHYAQ</sequence>
<comment type="caution">
    <text evidence="4">The sequence shown here is derived from an EMBL/GenBank/DDBJ whole genome shotgun (WGS) entry which is preliminary data.</text>
</comment>
<dbReference type="GO" id="GO:0008902">
    <property type="term" value="F:hydroxymethylpyrimidine kinase activity"/>
    <property type="evidence" value="ECO:0007669"/>
    <property type="project" value="UniProtKB-EC"/>
</dbReference>
<evidence type="ECO:0000256" key="1">
    <source>
        <dbReference type="ARBA" id="ARBA00004948"/>
    </source>
</evidence>
<dbReference type="GO" id="GO:0009228">
    <property type="term" value="P:thiamine biosynthetic process"/>
    <property type="evidence" value="ECO:0007669"/>
    <property type="project" value="InterPro"/>
</dbReference>
<dbReference type="OrthoDB" id="9810880at2"/>
<dbReference type="CDD" id="cd01169">
    <property type="entry name" value="HMPP_kinase"/>
    <property type="match status" value="1"/>
</dbReference>
<dbReference type="PANTHER" id="PTHR20858:SF17">
    <property type="entry name" value="HYDROXYMETHYLPYRIMIDINE_PHOSPHOMETHYLPYRIMIDINE KINASE THI20-RELATED"/>
    <property type="match status" value="1"/>
</dbReference>
<dbReference type="GO" id="GO:0005829">
    <property type="term" value="C:cytosol"/>
    <property type="evidence" value="ECO:0007669"/>
    <property type="project" value="TreeGrafter"/>
</dbReference>
<dbReference type="EC" id="2.7.1.49" evidence="2"/>
<dbReference type="Pfam" id="PF08543">
    <property type="entry name" value="Phos_pyr_kin"/>
    <property type="match status" value="1"/>
</dbReference>
<dbReference type="Gene3D" id="3.40.1190.20">
    <property type="match status" value="1"/>
</dbReference>
<dbReference type="InterPro" id="IPR029056">
    <property type="entry name" value="Ribokinase-like"/>
</dbReference>
<reference evidence="4 5" key="1">
    <citation type="submission" date="2018-10" db="EMBL/GenBank/DDBJ databases">
        <title>Genomic Encyclopedia of Archaeal and Bacterial Type Strains, Phase II (KMG-II): from individual species to whole genera.</title>
        <authorList>
            <person name="Goeker M."/>
        </authorList>
    </citation>
    <scope>NUCLEOTIDE SEQUENCE [LARGE SCALE GENOMIC DNA]</scope>
    <source>
        <strain evidence="4 5">DSM 19727</strain>
    </source>
</reference>
<feature type="domain" description="Pyridoxamine kinase/Phosphomethylpyrimidine kinase" evidence="3">
    <location>
        <begin position="15"/>
        <end position="245"/>
    </location>
</feature>
<dbReference type="AlphaFoldDB" id="A0A3L9ZY28"/>
<evidence type="ECO:0000313" key="5">
    <source>
        <dbReference type="Proteomes" id="UP000280368"/>
    </source>
</evidence>
<name>A0A3L9ZY28_9FLAO</name>
<organism evidence="4 5">
    <name type="scientific">Flavobacterium weaverense</name>
    <dbReference type="NCBI Taxonomy" id="271156"/>
    <lineage>
        <taxon>Bacteria</taxon>
        <taxon>Pseudomonadati</taxon>
        <taxon>Bacteroidota</taxon>
        <taxon>Flavobacteriia</taxon>
        <taxon>Flavobacteriales</taxon>
        <taxon>Flavobacteriaceae</taxon>
        <taxon>Flavobacterium</taxon>
    </lineage>
</organism>
<evidence type="ECO:0000259" key="3">
    <source>
        <dbReference type="Pfam" id="PF08543"/>
    </source>
</evidence>
<keyword evidence="4" id="KW-0808">Transferase</keyword>
<dbReference type="RefSeq" id="WP_121923932.1">
    <property type="nucleotide sequence ID" value="NZ_CBCSGA010000002.1"/>
</dbReference>
<comment type="pathway">
    <text evidence="1">Cofactor biosynthesis; thiamine diphosphate biosynthesis.</text>
</comment>
<evidence type="ECO:0000313" key="4">
    <source>
        <dbReference type="EMBL" id="RMA77791.1"/>
    </source>
</evidence>
<protein>
    <recommendedName>
        <fullName evidence="2">hydroxymethylpyrimidine kinase</fullName>
        <ecNumber evidence="2">2.7.1.49</ecNumber>
    </recommendedName>
</protein>